<protein>
    <submittedName>
        <fullName evidence="1">Uncharacterized protein</fullName>
    </submittedName>
</protein>
<evidence type="ECO:0000313" key="2">
    <source>
        <dbReference type="Proteomes" id="UP000013827"/>
    </source>
</evidence>
<dbReference type="RefSeq" id="XP_005783527.1">
    <property type="nucleotide sequence ID" value="XM_005783470.1"/>
</dbReference>
<accession>A0A0D3K5R3</accession>
<proteinExistence type="predicted"/>
<dbReference type="Proteomes" id="UP000013827">
    <property type="component" value="Unassembled WGS sequence"/>
</dbReference>
<dbReference type="AlphaFoldDB" id="A0A0D3K5R3"/>
<reference evidence="1" key="2">
    <citation type="submission" date="2024-10" db="UniProtKB">
        <authorList>
            <consortium name="EnsemblProtists"/>
        </authorList>
    </citation>
    <scope>IDENTIFICATION</scope>
</reference>
<organism evidence="1 2">
    <name type="scientific">Emiliania huxleyi (strain CCMP1516)</name>
    <dbReference type="NCBI Taxonomy" id="280463"/>
    <lineage>
        <taxon>Eukaryota</taxon>
        <taxon>Haptista</taxon>
        <taxon>Haptophyta</taxon>
        <taxon>Prymnesiophyceae</taxon>
        <taxon>Isochrysidales</taxon>
        <taxon>Noelaerhabdaceae</taxon>
        <taxon>Emiliania</taxon>
    </lineage>
</organism>
<dbReference type="PaxDb" id="2903-EOD31098"/>
<dbReference type="KEGG" id="ehx:EMIHUDRAFT_203206"/>
<keyword evidence="2" id="KW-1185">Reference proteome</keyword>
<evidence type="ECO:0000313" key="1">
    <source>
        <dbReference type="EnsemblProtists" id="EOD31098"/>
    </source>
</evidence>
<name>A0A0D3K5R3_EMIH1</name>
<sequence>MFFELAVVAAAATDGAPSSVLADARAIVIGVPRPDDTGGSPRLDVYVAAGHGSIFEFGKLTPAAVSLGFRGATPATVVGAPPGSIAKVDSSGSPPVVSILRISPAGLPASGRLCTVTFAAGSAQGVIEIAYDRPESTWVEVGASASATRVSFATGNGPGFVVLSGRDRERQVRIFAQLDHVRSLQLAFNGPAAGERALVRPRSSYTTSKQTQISAFSGGRRIGWGCFSPPFMIPSGEVLGVLTFSVPFSLHHFDLASSDALVESKAFKPLEMVVVDGGGAFLGGDEVALHAHDEL</sequence>
<dbReference type="HOGENOM" id="CLU_944724_0_0_1"/>
<dbReference type="GeneID" id="17276371"/>
<reference evidence="2" key="1">
    <citation type="journal article" date="2013" name="Nature">
        <title>Pan genome of the phytoplankton Emiliania underpins its global distribution.</title>
        <authorList>
            <person name="Read B.A."/>
            <person name="Kegel J."/>
            <person name="Klute M.J."/>
            <person name="Kuo A."/>
            <person name="Lefebvre S.C."/>
            <person name="Maumus F."/>
            <person name="Mayer C."/>
            <person name="Miller J."/>
            <person name="Monier A."/>
            <person name="Salamov A."/>
            <person name="Young J."/>
            <person name="Aguilar M."/>
            <person name="Claverie J.M."/>
            <person name="Frickenhaus S."/>
            <person name="Gonzalez K."/>
            <person name="Herman E.K."/>
            <person name="Lin Y.C."/>
            <person name="Napier J."/>
            <person name="Ogata H."/>
            <person name="Sarno A.F."/>
            <person name="Shmutz J."/>
            <person name="Schroeder D."/>
            <person name="de Vargas C."/>
            <person name="Verret F."/>
            <person name="von Dassow P."/>
            <person name="Valentin K."/>
            <person name="Van de Peer Y."/>
            <person name="Wheeler G."/>
            <person name="Dacks J.B."/>
            <person name="Delwiche C.F."/>
            <person name="Dyhrman S.T."/>
            <person name="Glockner G."/>
            <person name="John U."/>
            <person name="Richards T."/>
            <person name="Worden A.Z."/>
            <person name="Zhang X."/>
            <person name="Grigoriev I.V."/>
            <person name="Allen A.E."/>
            <person name="Bidle K."/>
            <person name="Borodovsky M."/>
            <person name="Bowler C."/>
            <person name="Brownlee C."/>
            <person name="Cock J.M."/>
            <person name="Elias M."/>
            <person name="Gladyshev V.N."/>
            <person name="Groth M."/>
            <person name="Guda C."/>
            <person name="Hadaegh A."/>
            <person name="Iglesias-Rodriguez M.D."/>
            <person name="Jenkins J."/>
            <person name="Jones B.M."/>
            <person name="Lawson T."/>
            <person name="Leese F."/>
            <person name="Lindquist E."/>
            <person name="Lobanov A."/>
            <person name="Lomsadze A."/>
            <person name="Malik S.B."/>
            <person name="Marsh M.E."/>
            <person name="Mackinder L."/>
            <person name="Mock T."/>
            <person name="Mueller-Roeber B."/>
            <person name="Pagarete A."/>
            <person name="Parker M."/>
            <person name="Probert I."/>
            <person name="Quesneville H."/>
            <person name="Raines C."/>
            <person name="Rensing S.A."/>
            <person name="Riano-Pachon D.M."/>
            <person name="Richier S."/>
            <person name="Rokitta S."/>
            <person name="Shiraiwa Y."/>
            <person name="Soanes D.M."/>
            <person name="van der Giezen M."/>
            <person name="Wahlund T.M."/>
            <person name="Williams B."/>
            <person name="Wilson W."/>
            <person name="Wolfe G."/>
            <person name="Wurch L.L."/>
        </authorList>
    </citation>
    <scope>NUCLEOTIDE SEQUENCE</scope>
</reference>
<dbReference type="EnsemblProtists" id="EOD31098">
    <property type="protein sequence ID" value="EOD31098"/>
    <property type="gene ID" value="EMIHUDRAFT_203206"/>
</dbReference>